<proteinExistence type="predicted"/>
<gene>
    <name evidence="2" type="ORF">PR048_017869</name>
</gene>
<comment type="caution">
    <text evidence="2">The sequence shown here is derived from an EMBL/GenBank/DDBJ whole genome shotgun (WGS) entry which is preliminary data.</text>
</comment>
<evidence type="ECO:0000313" key="3">
    <source>
        <dbReference type="Proteomes" id="UP001159363"/>
    </source>
</evidence>
<dbReference type="EMBL" id="JARBHB010000006">
    <property type="protein sequence ID" value="KAJ8881388.1"/>
    <property type="molecule type" value="Genomic_DNA"/>
</dbReference>
<keyword evidence="3" id="KW-1185">Reference proteome</keyword>
<reference evidence="2 3" key="1">
    <citation type="submission" date="2023-02" db="EMBL/GenBank/DDBJ databases">
        <title>LHISI_Scaffold_Assembly.</title>
        <authorList>
            <person name="Stuart O.P."/>
            <person name="Cleave R."/>
            <person name="Magrath M.J.L."/>
            <person name="Mikheyev A.S."/>
        </authorList>
    </citation>
    <scope>NUCLEOTIDE SEQUENCE [LARGE SCALE GENOMIC DNA]</scope>
    <source>
        <strain evidence="2">Daus_M_001</strain>
        <tissue evidence="2">Leg muscle</tissue>
    </source>
</reference>
<dbReference type="Pfam" id="PF03184">
    <property type="entry name" value="DDE_1"/>
    <property type="match status" value="1"/>
</dbReference>
<evidence type="ECO:0000313" key="2">
    <source>
        <dbReference type="EMBL" id="KAJ8881388.1"/>
    </source>
</evidence>
<dbReference type="Proteomes" id="UP001159363">
    <property type="component" value="Chromosome 5"/>
</dbReference>
<sequence>MVKYIISMQELDFGLTLIQIRKLAYKLADRAASEKNNPFDMEEEAAREWWWKDFKNRYGLCLRVPENIVSYLSSMVNRTILNDFYDKLKHLLVKLGIENRPDLIWNCDETGLSYLVKHSKIVTAIGKKYVYKKSYADRGENHTMLVCINASGHWIPPIVIFKGIRLDEQRNILRVVQPLHCFHSTSKASYPLYELPSFHVPEGVIYLAKASEVFILTFPSHTTRMLQPLDVDVYRPFKQARGKSLSNHMMHSPGQKPNRSDFHRLMKPAFYSAFSPETIISNFRKMGIYPFNHSAVTVDAI</sequence>
<accession>A0ABQ9HAT1</accession>
<organism evidence="2 3">
    <name type="scientific">Dryococelus australis</name>
    <dbReference type="NCBI Taxonomy" id="614101"/>
    <lineage>
        <taxon>Eukaryota</taxon>
        <taxon>Metazoa</taxon>
        <taxon>Ecdysozoa</taxon>
        <taxon>Arthropoda</taxon>
        <taxon>Hexapoda</taxon>
        <taxon>Insecta</taxon>
        <taxon>Pterygota</taxon>
        <taxon>Neoptera</taxon>
        <taxon>Polyneoptera</taxon>
        <taxon>Phasmatodea</taxon>
        <taxon>Verophasmatodea</taxon>
        <taxon>Anareolatae</taxon>
        <taxon>Phasmatidae</taxon>
        <taxon>Eurycanthinae</taxon>
        <taxon>Dryococelus</taxon>
    </lineage>
</organism>
<protein>
    <recommendedName>
        <fullName evidence="1">DDE-1 domain-containing protein</fullName>
    </recommendedName>
</protein>
<evidence type="ECO:0000259" key="1">
    <source>
        <dbReference type="Pfam" id="PF03184"/>
    </source>
</evidence>
<name>A0ABQ9HAT1_9NEOP</name>
<feature type="domain" description="DDE-1" evidence="1">
    <location>
        <begin position="209"/>
        <end position="283"/>
    </location>
</feature>
<dbReference type="InterPro" id="IPR004875">
    <property type="entry name" value="DDE_SF_endonuclease_dom"/>
</dbReference>